<dbReference type="EMBL" id="WUAV01000005">
    <property type="protein sequence ID" value="KAF1749847.1"/>
    <property type="molecule type" value="Genomic_DNA"/>
</dbReference>
<name>A0A6A5G4G8_CAERE</name>
<dbReference type="RefSeq" id="XP_053580392.1">
    <property type="nucleotide sequence ID" value="XM_053731479.1"/>
</dbReference>
<dbReference type="Proteomes" id="UP000483820">
    <property type="component" value="Chromosome V"/>
</dbReference>
<keyword evidence="1" id="KW-0732">Signal</keyword>
<dbReference type="GeneID" id="9799995"/>
<dbReference type="KEGG" id="crq:GCK72_016392"/>
<dbReference type="AlphaFoldDB" id="A0A6A5G4G8"/>
<protein>
    <submittedName>
        <fullName evidence="2">Uncharacterized protein</fullName>
    </submittedName>
</protein>
<evidence type="ECO:0000313" key="3">
    <source>
        <dbReference type="Proteomes" id="UP000483820"/>
    </source>
</evidence>
<reference evidence="2 3" key="1">
    <citation type="submission" date="2019-12" db="EMBL/GenBank/DDBJ databases">
        <title>Chromosome-level assembly of the Caenorhabditis remanei genome.</title>
        <authorList>
            <person name="Teterina A.A."/>
            <person name="Willis J.H."/>
            <person name="Phillips P.C."/>
        </authorList>
    </citation>
    <scope>NUCLEOTIDE SEQUENCE [LARGE SCALE GENOMIC DNA]</scope>
    <source>
        <strain evidence="2 3">PX506</strain>
        <tissue evidence="2">Whole organism</tissue>
    </source>
</reference>
<sequence length="316" mass="37349">MTFLLLYLFACFSIFLSVKLPEDRRSCKYKKILIESQNFRWKEYKWILPESRSKIIEEECRYVMPSRRPPRSVRTKLPADIVFRNFSEEDSSETLDHPEDFRRAFRSMMHNVSIHPIIMKELQQGLANYLNNHLKPYLRIGRYIRAPRCIGNRTVELFVQVLDLDELIIWKCEDIGVIKNNNYEYYKLTPVWMVEDEDNNTFKINLNECKTNHHNHIFCQPDVKVYFNSTCSINKIDTCGISVGIPREKRYSVSRILPDGVSVYGSIQQISKIRRKKRTTARTKSEMKPLNYDTPGLFYFNFNTTKNSLSLSVSLP</sequence>
<comment type="caution">
    <text evidence="2">The sequence shown here is derived from an EMBL/GenBank/DDBJ whole genome shotgun (WGS) entry which is preliminary data.</text>
</comment>
<proteinExistence type="predicted"/>
<evidence type="ECO:0000313" key="2">
    <source>
        <dbReference type="EMBL" id="KAF1749847.1"/>
    </source>
</evidence>
<organism evidence="2 3">
    <name type="scientific">Caenorhabditis remanei</name>
    <name type="common">Caenorhabditis vulgaris</name>
    <dbReference type="NCBI Taxonomy" id="31234"/>
    <lineage>
        <taxon>Eukaryota</taxon>
        <taxon>Metazoa</taxon>
        <taxon>Ecdysozoa</taxon>
        <taxon>Nematoda</taxon>
        <taxon>Chromadorea</taxon>
        <taxon>Rhabditida</taxon>
        <taxon>Rhabditina</taxon>
        <taxon>Rhabditomorpha</taxon>
        <taxon>Rhabditoidea</taxon>
        <taxon>Rhabditidae</taxon>
        <taxon>Peloderinae</taxon>
        <taxon>Caenorhabditis</taxon>
    </lineage>
</organism>
<evidence type="ECO:0000256" key="1">
    <source>
        <dbReference type="SAM" id="SignalP"/>
    </source>
</evidence>
<dbReference type="CTD" id="9799995"/>
<accession>A0A6A5G4G8</accession>
<feature type="signal peptide" evidence="1">
    <location>
        <begin position="1"/>
        <end position="17"/>
    </location>
</feature>
<gene>
    <name evidence="2" type="ORF">GCK72_016392</name>
</gene>
<feature type="chain" id="PRO_5025571749" evidence="1">
    <location>
        <begin position="18"/>
        <end position="316"/>
    </location>
</feature>